<evidence type="ECO:0000313" key="2">
    <source>
        <dbReference type="Proteomes" id="UP001044222"/>
    </source>
</evidence>
<dbReference type="Proteomes" id="UP001044222">
    <property type="component" value="Chromosome 17"/>
</dbReference>
<sequence length="59" mass="6780">SSDVKFYFNTKSINTAVSHPIAPDAILCDQTRYEQITVQTFKGGFLQWACVHIYLNIER</sequence>
<organism evidence="1 2">
    <name type="scientific">Anguilla anguilla</name>
    <name type="common">European freshwater eel</name>
    <name type="synonym">Muraena anguilla</name>
    <dbReference type="NCBI Taxonomy" id="7936"/>
    <lineage>
        <taxon>Eukaryota</taxon>
        <taxon>Metazoa</taxon>
        <taxon>Chordata</taxon>
        <taxon>Craniata</taxon>
        <taxon>Vertebrata</taxon>
        <taxon>Euteleostomi</taxon>
        <taxon>Actinopterygii</taxon>
        <taxon>Neopterygii</taxon>
        <taxon>Teleostei</taxon>
        <taxon>Anguilliformes</taxon>
        <taxon>Anguillidae</taxon>
        <taxon>Anguilla</taxon>
    </lineage>
</organism>
<proteinExistence type="predicted"/>
<dbReference type="EMBL" id="JAFIRN010000017">
    <property type="protein sequence ID" value="KAG5832863.1"/>
    <property type="molecule type" value="Genomic_DNA"/>
</dbReference>
<accession>A0A9D3LQN0</accession>
<protein>
    <submittedName>
        <fullName evidence="1">Uncharacterized protein</fullName>
    </submittedName>
</protein>
<name>A0A9D3LQN0_ANGAN</name>
<evidence type="ECO:0000313" key="1">
    <source>
        <dbReference type="EMBL" id="KAG5832863.1"/>
    </source>
</evidence>
<reference evidence="1" key="1">
    <citation type="submission" date="2021-01" db="EMBL/GenBank/DDBJ databases">
        <title>A chromosome-scale assembly of European eel, Anguilla anguilla.</title>
        <authorList>
            <person name="Henkel C."/>
            <person name="Jong-Raadsen S.A."/>
            <person name="Dufour S."/>
            <person name="Weltzien F.-A."/>
            <person name="Palstra A.P."/>
            <person name="Pelster B."/>
            <person name="Spaink H.P."/>
            <person name="Van Den Thillart G.E."/>
            <person name="Jansen H."/>
            <person name="Zahm M."/>
            <person name="Klopp C."/>
            <person name="Cedric C."/>
            <person name="Louis A."/>
            <person name="Berthelot C."/>
            <person name="Parey E."/>
            <person name="Roest Crollius H."/>
            <person name="Montfort J."/>
            <person name="Robinson-Rechavi M."/>
            <person name="Bucao C."/>
            <person name="Bouchez O."/>
            <person name="Gislard M."/>
            <person name="Lluch J."/>
            <person name="Milhes M."/>
            <person name="Lampietro C."/>
            <person name="Lopez Roques C."/>
            <person name="Donnadieu C."/>
            <person name="Braasch I."/>
            <person name="Desvignes T."/>
            <person name="Postlethwait J."/>
            <person name="Bobe J."/>
            <person name="Guiguen Y."/>
            <person name="Dirks R."/>
        </authorList>
    </citation>
    <scope>NUCLEOTIDE SEQUENCE</scope>
    <source>
        <strain evidence="1">Tag_6206</strain>
        <tissue evidence="1">Liver</tissue>
    </source>
</reference>
<comment type="caution">
    <text evidence="1">The sequence shown here is derived from an EMBL/GenBank/DDBJ whole genome shotgun (WGS) entry which is preliminary data.</text>
</comment>
<dbReference type="AlphaFoldDB" id="A0A9D3LQN0"/>
<feature type="non-terminal residue" evidence="1">
    <location>
        <position position="1"/>
    </location>
</feature>
<gene>
    <name evidence="1" type="ORF">ANANG_G00295700</name>
</gene>
<keyword evidence="2" id="KW-1185">Reference proteome</keyword>